<dbReference type="InterPro" id="IPR015000">
    <property type="entry name" value="EipB-like"/>
</dbReference>
<reference evidence="2 3" key="1">
    <citation type="submission" date="2019-03" db="EMBL/GenBank/DDBJ databases">
        <title>Genomic Encyclopedia of Type Strains, Phase IV (KMG-IV): sequencing the most valuable type-strain genomes for metagenomic binning, comparative biology and taxonomic classification.</title>
        <authorList>
            <person name="Goeker M."/>
        </authorList>
    </citation>
    <scope>NUCLEOTIDE SEQUENCE [LARGE SCALE GENOMIC DNA]</scope>
    <source>
        <strain evidence="2 3">DSM 25903</strain>
    </source>
</reference>
<keyword evidence="3" id="KW-1185">Reference proteome</keyword>
<evidence type="ECO:0000256" key="1">
    <source>
        <dbReference type="SAM" id="MobiDB-lite"/>
    </source>
</evidence>
<name>A0A4R7C855_9HYPH</name>
<dbReference type="EMBL" id="SNZR01000011">
    <property type="protein sequence ID" value="TDR94393.1"/>
    <property type="molecule type" value="Genomic_DNA"/>
</dbReference>
<sequence length="310" mass="33091">MAAPAASGFVAGKGADAKLGGTGYAKLSMPIRSLALAAALILSVGPAISQDAGSSSASRIVLAPHRAVYDLSLVSSRGMRSVESARGRIALEFTGDACEGYSMKFRQVTVLESAESGSRMSDLRMATHESGDGRSYRFRNDSVVQGRTTSVDGTAERRAGAPLSVQLRTPRRQSVSLDGDAIFPNAQMKDVIAAAREGKPMLQMKLFDGSDDGRKVYETLAVIGREIKAGEGGEVEKPARQDGVSTRSRWPVTLSYFPLGRADQTPSYVLGFDVYDNGVSRALRLDYGDSSLRGDLVQLDMLPDRSGCQR</sequence>
<feature type="region of interest" description="Disordered" evidence="1">
    <location>
        <begin position="145"/>
        <end position="164"/>
    </location>
</feature>
<accession>A0A4R7C855</accession>
<protein>
    <submittedName>
        <fullName evidence="2">Uncharacterized protein DUF1849</fullName>
    </submittedName>
</protein>
<dbReference type="Proteomes" id="UP000295122">
    <property type="component" value="Unassembled WGS sequence"/>
</dbReference>
<dbReference type="Pfam" id="PF08904">
    <property type="entry name" value="EipB_like"/>
    <property type="match status" value="1"/>
</dbReference>
<proteinExistence type="predicted"/>
<dbReference type="AlphaFoldDB" id="A0A4R7C855"/>
<gene>
    <name evidence="2" type="ORF">EV668_1680</name>
</gene>
<evidence type="ECO:0000313" key="2">
    <source>
        <dbReference type="EMBL" id="TDR94393.1"/>
    </source>
</evidence>
<comment type="caution">
    <text evidence="2">The sequence shown here is derived from an EMBL/GenBank/DDBJ whole genome shotgun (WGS) entry which is preliminary data.</text>
</comment>
<evidence type="ECO:0000313" key="3">
    <source>
        <dbReference type="Proteomes" id="UP000295122"/>
    </source>
</evidence>
<organism evidence="2 3">
    <name type="scientific">Enterovirga rhinocerotis</name>
    <dbReference type="NCBI Taxonomy" id="1339210"/>
    <lineage>
        <taxon>Bacteria</taxon>
        <taxon>Pseudomonadati</taxon>
        <taxon>Pseudomonadota</taxon>
        <taxon>Alphaproteobacteria</taxon>
        <taxon>Hyphomicrobiales</taxon>
        <taxon>Methylobacteriaceae</taxon>
        <taxon>Enterovirga</taxon>
    </lineage>
</organism>